<keyword evidence="2" id="KW-1133">Transmembrane helix</keyword>
<dbReference type="SUPFAM" id="SSF103473">
    <property type="entry name" value="MFS general substrate transporter"/>
    <property type="match status" value="1"/>
</dbReference>
<keyword evidence="2" id="KW-0812">Transmembrane</keyword>
<dbReference type="InterPro" id="IPR036259">
    <property type="entry name" value="MFS_trans_sf"/>
</dbReference>
<evidence type="ECO:0000256" key="2">
    <source>
        <dbReference type="SAM" id="Phobius"/>
    </source>
</evidence>
<dbReference type="eggNOG" id="ENOG502QTNE">
    <property type="taxonomic scope" value="Eukaryota"/>
</dbReference>
<keyword evidence="4" id="KW-1185">Reference proteome</keyword>
<evidence type="ECO:0000313" key="4">
    <source>
        <dbReference type="Proteomes" id="UP000001312"/>
    </source>
</evidence>
<dbReference type="InParanoid" id="A7EAR2"/>
<organism evidence="3 4">
    <name type="scientific">Sclerotinia sclerotiorum (strain ATCC 18683 / 1980 / Ss-1)</name>
    <name type="common">White mold</name>
    <name type="synonym">Whetzelinia sclerotiorum</name>
    <dbReference type="NCBI Taxonomy" id="665079"/>
    <lineage>
        <taxon>Eukaryota</taxon>
        <taxon>Fungi</taxon>
        <taxon>Dikarya</taxon>
        <taxon>Ascomycota</taxon>
        <taxon>Pezizomycotina</taxon>
        <taxon>Leotiomycetes</taxon>
        <taxon>Helotiales</taxon>
        <taxon>Sclerotiniaceae</taxon>
        <taxon>Sclerotinia</taxon>
    </lineage>
</organism>
<evidence type="ECO:0000313" key="3">
    <source>
        <dbReference type="EMBL" id="EDN99540.1"/>
    </source>
</evidence>
<dbReference type="Proteomes" id="UP000001312">
    <property type="component" value="Unassembled WGS sequence"/>
</dbReference>
<feature type="transmembrane region" description="Helical" evidence="2">
    <location>
        <begin position="81"/>
        <end position="101"/>
    </location>
</feature>
<evidence type="ECO:0000256" key="1">
    <source>
        <dbReference type="SAM" id="MobiDB-lite"/>
    </source>
</evidence>
<feature type="compositionally biased region" description="Low complexity" evidence="1">
    <location>
        <begin position="8"/>
        <end position="30"/>
    </location>
</feature>
<sequence length="149" mass="16123">MAPTTHTPLLRSSSPSSSLRSPSESSSVFRSQKTRKQNIIRYTSYASAILSCLCAGSITAYSLYGHLFQSRLHYTQLQVNIVIIAAELAMYLPVPVFGYLCDRVGPAPLSLGAGIMFGAGGVCDREGVADHLDGAGVYDYWDGDDVYVY</sequence>
<keyword evidence="2" id="KW-0472">Membrane</keyword>
<protein>
    <submittedName>
        <fullName evidence="3">Uncharacterized protein</fullName>
    </submittedName>
</protein>
<dbReference type="KEGG" id="ssl:SS1G_02394"/>
<dbReference type="GeneID" id="5492743"/>
<dbReference type="HOGENOM" id="CLU_1750780_0_0_1"/>
<accession>A7EAR2</accession>
<gene>
    <name evidence="3" type="ORF">SS1G_02394</name>
</gene>
<feature type="region of interest" description="Disordered" evidence="1">
    <location>
        <begin position="1"/>
        <end position="30"/>
    </location>
</feature>
<feature type="transmembrane region" description="Helical" evidence="2">
    <location>
        <begin position="39"/>
        <end position="61"/>
    </location>
</feature>
<proteinExistence type="predicted"/>
<reference evidence="4" key="1">
    <citation type="journal article" date="2011" name="PLoS Genet.">
        <title>Genomic analysis of the necrotrophic fungal pathogens Sclerotinia sclerotiorum and Botrytis cinerea.</title>
        <authorList>
            <person name="Amselem J."/>
            <person name="Cuomo C.A."/>
            <person name="van Kan J.A."/>
            <person name="Viaud M."/>
            <person name="Benito E.P."/>
            <person name="Couloux A."/>
            <person name="Coutinho P.M."/>
            <person name="de Vries R.P."/>
            <person name="Dyer P.S."/>
            <person name="Fillinger S."/>
            <person name="Fournier E."/>
            <person name="Gout L."/>
            <person name="Hahn M."/>
            <person name="Kohn L."/>
            <person name="Lapalu N."/>
            <person name="Plummer K.M."/>
            <person name="Pradier J.M."/>
            <person name="Quevillon E."/>
            <person name="Sharon A."/>
            <person name="Simon A."/>
            <person name="ten Have A."/>
            <person name="Tudzynski B."/>
            <person name="Tudzynski P."/>
            <person name="Wincker P."/>
            <person name="Andrew M."/>
            <person name="Anthouard V."/>
            <person name="Beever R.E."/>
            <person name="Beffa R."/>
            <person name="Benoit I."/>
            <person name="Bouzid O."/>
            <person name="Brault B."/>
            <person name="Chen Z."/>
            <person name="Choquer M."/>
            <person name="Collemare J."/>
            <person name="Cotton P."/>
            <person name="Danchin E.G."/>
            <person name="Da Silva C."/>
            <person name="Gautier A."/>
            <person name="Giraud C."/>
            <person name="Giraud T."/>
            <person name="Gonzalez C."/>
            <person name="Grossetete S."/>
            <person name="Guldener U."/>
            <person name="Henrissat B."/>
            <person name="Howlett B.J."/>
            <person name="Kodira C."/>
            <person name="Kretschmer M."/>
            <person name="Lappartient A."/>
            <person name="Leroch M."/>
            <person name="Levis C."/>
            <person name="Mauceli E."/>
            <person name="Neuveglise C."/>
            <person name="Oeser B."/>
            <person name="Pearson M."/>
            <person name="Poulain J."/>
            <person name="Poussereau N."/>
            <person name="Quesneville H."/>
            <person name="Rascle C."/>
            <person name="Schumacher J."/>
            <person name="Segurens B."/>
            <person name="Sexton A."/>
            <person name="Silva E."/>
            <person name="Sirven C."/>
            <person name="Soanes D.M."/>
            <person name="Talbot N.J."/>
            <person name="Templeton M."/>
            <person name="Yandava C."/>
            <person name="Yarden O."/>
            <person name="Zeng Q."/>
            <person name="Rollins J.A."/>
            <person name="Lebrun M.H."/>
            <person name="Dickman M."/>
        </authorList>
    </citation>
    <scope>NUCLEOTIDE SEQUENCE [LARGE SCALE GENOMIC DNA]</scope>
    <source>
        <strain evidence="4">ATCC 18683 / 1980 / Ss-1</strain>
    </source>
</reference>
<dbReference type="Gene3D" id="1.20.1250.20">
    <property type="entry name" value="MFS general substrate transporter like domains"/>
    <property type="match status" value="1"/>
</dbReference>
<dbReference type="RefSeq" id="XP_001596178.1">
    <property type="nucleotide sequence ID" value="XM_001596128.1"/>
</dbReference>
<dbReference type="EMBL" id="CH476623">
    <property type="protein sequence ID" value="EDN99540.1"/>
    <property type="molecule type" value="Genomic_DNA"/>
</dbReference>
<dbReference type="AlphaFoldDB" id="A7EAR2"/>
<name>A7EAR2_SCLS1</name>